<comment type="caution">
    <text evidence="1">The sequence shown here is derived from an EMBL/GenBank/DDBJ whole genome shotgun (WGS) entry which is preliminary data.</text>
</comment>
<sequence>MKIHPAQSYTGPKIRSRKISYYELGVLYELFPREIALPLFAQNYFVTNRYLINTGNKLLLCFSTLEQAAQFAHALWQKYPHQTECLLERYSDAEDLPYFRYERSEFLELFDSKRIGSIRI</sequence>
<name>A0A0S7XSR7_UNCSA</name>
<proteinExistence type="predicted"/>
<accession>A0A0S7XSR7</accession>
<reference evidence="1 2" key="1">
    <citation type="journal article" date="2015" name="Microbiome">
        <title>Genomic resolution of linkages in carbon, nitrogen, and sulfur cycling among widespread estuary sediment bacteria.</title>
        <authorList>
            <person name="Baker B.J."/>
            <person name="Lazar C.S."/>
            <person name="Teske A.P."/>
            <person name="Dick G.J."/>
        </authorList>
    </citation>
    <scope>NUCLEOTIDE SEQUENCE [LARGE SCALE GENOMIC DNA]</scope>
    <source>
        <strain evidence="1">DG_54_3</strain>
    </source>
</reference>
<gene>
    <name evidence="1" type="ORF">AMJ44_10655</name>
</gene>
<dbReference type="Proteomes" id="UP000051861">
    <property type="component" value="Unassembled WGS sequence"/>
</dbReference>
<protein>
    <submittedName>
        <fullName evidence="1">Uncharacterized protein</fullName>
    </submittedName>
</protein>
<evidence type="ECO:0000313" key="2">
    <source>
        <dbReference type="Proteomes" id="UP000051861"/>
    </source>
</evidence>
<dbReference type="AlphaFoldDB" id="A0A0S7XSR7"/>
<organism evidence="1 2">
    <name type="scientific">candidate division WOR-1 bacterium DG_54_3</name>
    <dbReference type="NCBI Taxonomy" id="1703775"/>
    <lineage>
        <taxon>Bacteria</taxon>
        <taxon>Bacillati</taxon>
        <taxon>Saganbacteria</taxon>
    </lineage>
</organism>
<evidence type="ECO:0000313" key="1">
    <source>
        <dbReference type="EMBL" id="KPJ65267.1"/>
    </source>
</evidence>
<dbReference type="EMBL" id="LIZX01000127">
    <property type="protein sequence ID" value="KPJ65267.1"/>
    <property type="molecule type" value="Genomic_DNA"/>
</dbReference>